<name>Q1EHX2_9ZZZZ</name>
<reference evidence="1" key="1">
    <citation type="submission" date="2006-06" db="EMBL/GenBank/DDBJ databases">
        <title>Construction and analysis of a metagenomic library from a deep-sea sediment of east Pacific nodule Province.</title>
        <authorList>
            <person name="Xu M."/>
            <person name="Xiao X."/>
            <person name="Wang F."/>
        </authorList>
    </citation>
    <scope>NUCLEOTIDE SEQUENCE</scope>
</reference>
<accession>Q1EHX2</accession>
<sequence length="94" mass="11140">MKKVLKGERERPCPRCEEPVRFLKSAWVEMQKQREGWHWINSNGTHHRCGDFVETGQEMNPHADTFHEGMLAMQWRQAMERDNGPYDTQQIGVK</sequence>
<dbReference type="AlphaFoldDB" id="Q1EHX2"/>
<proteinExistence type="predicted"/>
<organism evidence="1">
    <name type="scientific">uncultured organism</name>
    <dbReference type="NCBI Taxonomy" id="155900"/>
    <lineage>
        <taxon>unclassified sequences</taxon>
        <taxon>environmental samples</taxon>
    </lineage>
</organism>
<dbReference type="EMBL" id="AM270418">
    <property type="protein sequence ID" value="CAK32567.1"/>
    <property type="molecule type" value="Genomic_DNA"/>
</dbReference>
<protein>
    <submittedName>
        <fullName evidence="1">Uncharacterized protein</fullName>
    </submittedName>
</protein>
<evidence type="ECO:0000313" key="1">
    <source>
        <dbReference type="EMBL" id="CAK32567.1"/>
    </source>
</evidence>
<gene>
    <name evidence="1" type="ORF">10D02-33</name>
</gene>